<feature type="transmembrane region" description="Helical" evidence="9">
    <location>
        <begin position="7"/>
        <end position="28"/>
    </location>
</feature>
<feature type="domain" description="Histidine kinase" evidence="10">
    <location>
        <begin position="471"/>
        <end position="666"/>
    </location>
</feature>
<dbReference type="PROSITE" id="PS50109">
    <property type="entry name" value="HIS_KIN"/>
    <property type="match status" value="1"/>
</dbReference>
<feature type="transmembrane region" description="Helical" evidence="9">
    <location>
        <begin position="286"/>
        <end position="306"/>
    </location>
</feature>
<dbReference type="Pfam" id="PF07730">
    <property type="entry name" value="HisKA_3"/>
    <property type="match status" value="1"/>
</dbReference>
<evidence type="ECO:0000256" key="5">
    <source>
        <dbReference type="ARBA" id="ARBA00022777"/>
    </source>
</evidence>
<keyword evidence="3" id="KW-0808">Transferase</keyword>
<evidence type="ECO:0000256" key="1">
    <source>
        <dbReference type="ARBA" id="ARBA00004651"/>
    </source>
</evidence>
<dbReference type="SUPFAM" id="SSF55785">
    <property type="entry name" value="PYP-like sensor domain (PAS domain)"/>
    <property type="match status" value="1"/>
</dbReference>
<evidence type="ECO:0000256" key="9">
    <source>
        <dbReference type="SAM" id="Phobius"/>
    </source>
</evidence>
<dbReference type="InterPro" id="IPR011712">
    <property type="entry name" value="Sig_transdc_His_kin_sub3_dim/P"/>
</dbReference>
<accession>A0ABX1Q8Q6</accession>
<dbReference type="Gene3D" id="1.20.5.1930">
    <property type="match status" value="1"/>
</dbReference>
<dbReference type="CDD" id="cd12914">
    <property type="entry name" value="PDC1_DGC_like"/>
    <property type="match status" value="1"/>
</dbReference>
<evidence type="ECO:0000313" key="13">
    <source>
        <dbReference type="Proteomes" id="UP000648984"/>
    </source>
</evidence>
<evidence type="ECO:0000256" key="8">
    <source>
        <dbReference type="ARBA" id="ARBA00023136"/>
    </source>
</evidence>
<evidence type="ECO:0000259" key="10">
    <source>
        <dbReference type="PROSITE" id="PS50109"/>
    </source>
</evidence>
<dbReference type="SMART" id="SM00387">
    <property type="entry name" value="HATPase_c"/>
    <property type="match status" value="1"/>
</dbReference>
<feature type="domain" description="PAS" evidence="11">
    <location>
        <begin position="321"/>
        <end position="378"/>
    </location>
</feature>
<dbReference type="NCBIfam" id="TIGR00229">
    <property type="entry name" value="sensory_box"/>
    <property type="match status" value="1"/>
</dbReference>
<comment type="caution">
    <text evidence="12">The sequence shown here is derived from an EMBL/GenBank/DDBJ whole genome shotgun (WGS) entry which is preliminary data.</text>
</comment>
<keyword evidence="5" id="KW-0418">Kinase</keyword>
<dbReference type="InterPro" id="IPR005467">
    <property type="entry name" value="His_kinase_dom"/>
</dbReference>
<dbReference type="Pfam" id="PF13426">
    <property type="entry name" value="PAS_9"/>
    <property type="match status" value="1"/>
</dbReference>
<dbReference type="CDD" id="cd12915">
    <property type="entry name" value="PDC2_DGC_like"/>
    <property type="match status" value="1"/>
</dbReference>
<dbReference type="SUPFAM" id="SSF55874">
    <property type="entry name" value="ATPase domain of HSP90 chaperone/DNA topoisomerase II/histidine kinase"/>
    <property type="match status" value="1"/>
</dbReference>
<keyword evidence="4 9" id="KW-0812">Transmembrane</keyword>
<dbReference type="InterPro" id="IPR000014">
    <property type="entry name" value="PAS"/>
</dbReference>
<dbReference type="InterPro" id="IPR035965">
    <property type="entry name" value="PAS-like_dom_sf"/>
</dbReference>
<keyword evidence="13" id="KW-1185">Reference proteome</keyword>
<dbReference type="Pfam" id="PF02743">
    <property type="entry name" value="dCache_1"/>
    <property type="match status" value="1"/>
</dbReference>
<evidence type="ECO:0000256" key="4">
    <source>
        <dbReference type="ARBA" id="ARBA00022692"/>
    </source>
</evidence>
<dbReference type="InterPro" id="IPR033479">
    <property type="entry name" value="dCache_1"/>
</dbReference>
<dbReference type="InterPro" id="IPR050482">
    <property type="entry name" value="Sensor_HK_TwoCompSys"/>
</dbReference>
<sequence length="666" mass="73534">MEPPVRAVILLTTLMVSTLVGGTAFLLYDLRQRELEYARAEIQSLSRILAEQTSRTLDGVSLALRGAQERLSDDIGQGFELDSYPVLALLKARTEGLPQYSSMFVLDPNGIVMNSSLLGRRPGFSVADQDYFAGLVPGGEKVLISQLYRRRFDGEWTFYLSARLVDGAGNFRGVVAAAVLVDYFESFYRRLDLRFGKQIQLINARGKLVASFPSHADSIDQPIGGLPTFPEMRERGTDETTIITEKVGGEKRFVAYHPVPQYPFLIGVAIDQEAALISLPMAARPIVIGAGAVAALILAASAGVVWSMRRRAVMARALQESDERLRQMVESVMDAIVTVDEDLCIVLFNKAAEQMFGVGAAEVIGTPFERLLAKAVRPGYRAMLGGHNENGALDRASMGRAETVGRHANGREFPADASFSTTFSRGKRFFTVVLRDLTERKKIETHLRESNRQLHELSTSLQNVREEERAGVAREMHDELGQLLTGIKLELSWLGGRLPGERADLQDKVGVIKGQLNQTIASVRRITYELRPLILDDLGLLAAISWLTDDFSRRTGVEVVLDIDGDEPERGGAEATTLFRLLQESLTNVTKYARATMVWISCRREGRNWRLTIRDDGVGFVLNPARKAGFGLVGMRERVRLLEGTFAIHSAPGEGTRIEATIPARG</sequence>
<protein>
    <submittedName>
        <fullName evidence="12">PAS domain S-box protein</fullName>
    </submittedName>
</protein>
<evidence type="ECO:0000256" key="3">
    <source>
        <dbReference type="ARBA" id="ARBA00022679"/>
    </source>
</evidence>
<evidence type="ECO:0000256" key="7">
    <source>
        <dbReference type="ARBA" id="ARBA00023012"/>
    </source>
</evidence>
<dbReference type="Gene3D" id="3.30.565.10">
    <property type="entry name" value="Histidine kinase-like ATPase, C-terminal domain"/>
    <property type="match status" value="1"/>
</dbReference>
<dbReference type="PROSITE" id="PS50112">
    <property type="entry name" value="PAS"/>
    <property type="match status" value="1"/>
</dbReference>
<organism evidence="12 13">
    <name type="scientific">Aromatoleum diolicum</name>
    <dbReference type="NCBI Taxonomy" id="75796"/>
    <lineage>
        <taxon>Bacteria</taxon>
        <taxon>Pseudomonadati</taxon>
        <taxon>Pseudomonadota</taxon>
        <taxon>Betaproteobacteria</taxon>
        <taxon>Rhodocyclales</taxon>
        <taxon>Rhodocyclaceae</taxon>
        <taxon>Aromatoleum</taxon>
    </lineage>
</organism>
<comment type="subcellular location">
    <subcellularLocation>
        <location evidence="1">Cell membrane</location>
        <topology evidence="1">Multi-pass membrane protein</topology>
    </subcellularLocation>
</comment>
<keyword evidence="7" id="KW-0902">Two-component regulatory system</keyword>
<dbReference type="Gene3D" id="3.30.450.20">
    <property type="entry name" value="PAS domain"/>
    <property type="match status" value="3"/>
</dbReference>
<evidence type="ECO:0000256" key="6">
    <source>
        <dbReference type="ARBA" id="ARBA00022989"/>
    </source>
</evidence>
<keyword evidence="6 9" id="KW-1133">Transmembrane helix</keyword>
<dbReference type="Pfam" id="PF02518">
    <property type="entry name" value="HATPase_c"/>
    <property type="match status" value="1"/>
</dbReference>
<reference evidence="12 13" key="1">
    <citation type="submission" date="2019-12" db="EMBL/GenBank/DDBJ databases">
        <title>Comparative genomics gives insights into the taxonomy of the Azoarcus-Aromatoleum group and reveals separate origins of nif in the plant-associated Azoarcus and non-plant-associated Aromatoleum sub-groups.</title>
        <authorList>
            <person name="Lafos M."/>
            <person name="Maluk M."/>
            <person name="Batista M."/>
            <person name="Junghare M."/>
            <person name="Carmona M."/>
            <person name="Faoro H."/>
            <person name="Cruz L.M."/>
            <person name="Battistoni F."/>
            <person name="De Souza E."/>
            <person name="Pedrosa F."/>
            <person name="Chen W.-M."/>
            <person name="Poole P.S."/>
            <person name="Dixon R.A."/>
            <person name="James E.K."/>
        </authorList>
    </citation>
    <scope>NUCLEOTIDE SEQUENCE [LARGE SCALE GENOMIC DNA]</scope>
    <source>
        <strain evidence="12 13">22Lin</strain>
    </source>
</reference>
<dbReference type="InterPro" id="IPR036890">
    <property type="entry name" value="HATPase_C_sf"/>
</dbReference>
<dbReference type="PANTHER" id="PTHR24421:SF59">
    <property type="entry name" value="OXYGEN SENSOR HISTIDINE KINASE NREB"/>
    <property type="match status" value="1"/>
</dbReference>
<dbReference type="CDD" id="cd16917">
    <property type="entry name" value="HATPase_UhpB-NarQ-NarX-like"/>
    <property type="match status" value="1"/>
</dbReference>
<dbReference type="SMART" id="SM00091">
    <property type="entry name" value="PAS"/>
    <property type="match status" value="1"/>
</dbReference>
<evidence type="ECO:0000313" key="12">
    <source>
        <dbReference type="EMBL" id="NMG74383.1"/>
    </source>
</evidence>
<evidence type="ECO:0000259" key="11">
    <source>
        <dbReference type="PROSITE" id="PS50112"/>
    </source>
</evidence>
<dbReference type="InterPro" id="IPR003594">
    <property type="entry name" value="HATPase_dom"/>
</dbReference>
<name>A0ABX1Q8Q6_9RHOO</name>
<dbReference type="PANTHER" id="PTHR24421">
    <property type="entry name" value="NITRATE/NITRITE SENSOR PROTEIN NARX-RELATED"/>
    <property type="match status" value="1"/>
</dbReference>
<evidence type="ECO:0000256" key="2">
    <source>
        <dbReference type="ARBA" id="ARBA00022475"/>
    </source>
</evidence>
<proteinExistence type="predicted"/>
<keyword evidence="8 9" id="KW-0472">Membrane</keyword>
<dbReference type="Proteomes" id="UP000648984">
    <property type="component" value="Unassembled WGS sequence"/>
</dbReference>
<dbReference type="CDD" id="cd00130">
    <property type="entry name" value="PAS"/>
    <property type="match status" value="1"/>
</dbReference>
<dbReference type="EMBL" id="WTVQ01000007">
    <property type="protein sequence ID" value="NMG74383.1"/>
    <property type="molecule type" value="Genomic_DNA"/>
</dbReference>
<gene>
    <name evidence="12" type="ORF">GPA25_06375</name>
</gene>
<keyword evidence="2" id="KW-1003">Cell membrane</keyword>